<organism evidence="4">
    <name type="scientific">Sesamum angustifolium</name>
    <dbReference type="NCBI Taxonomy" id="2727405"/>
    <lineage>
        <taxon>Eukaryota</taxon>
        <taxon>Viridiplantae</taxon>
        <taxon>Streptophyta</taxon>
        <taxon>Embryophyta</taxon>
        <taxon>Tracheophyta</taxon>
        <taxon>Spermatophyta</taxon>
        <taxon>Magnoliopsida</taxon>
        <taxon>eudicotyledons</taxon>
        <taxon>Gunneridae</taxon>
        <taxon>Pentapetalae</taxon>
        <taxon>asterids</taxon>
        <taxon>lamiids</taxon>
        <taxon>Lamiales</taxon>
        <taxon>Pedaliaceae</taxon>
        <taxon>Sesamum</taxon>
    </lineage>
</organism>
<dbReference type="InterPro" id="IPR050221">
    <property type="entry name" value="26S_Proteasome_ATPase"/>
</dbReference>
<comment type="caution">
    <text evidence="4">The sequence shown here is derived from an EMBL/GenBank/DDBJ whole genome shotgun (WGS) entry which is preliminary data.</text>
</comment>
<dbReference type="InterPro" id="IPR003959">
    <property type="entry name" value="ATPase_AAA_core"/>
</dbReference>
<dbReference type="InterPro" id="IPR027417">
    <property type="entry name" value="P-loop_NTPase"/>
</dbReference>
<evidence type="ECO:0000259" key="3">
    <source>
        <dbReference type="Pfam" id="PF00004"/>
    </source>
</evidence>
<keyword evidence="2" id="KW-0067">ATP-binding</keyword>
<protein>
    <submittedName>
        <fullName evidence="4">26S proteasome regulatory subunitB</fullName>
    </submittedName>
</protein>
<reference evidence="4" key="1">
    <citation type="submission" date="2020-06" db="EMBL/GenBank/DDBJ databases">
        <authorList>
            <person name="Li T."/>
            <person name="Hu X."/>
            <person name="Zhang T."/>
            <person name="Song X."/>
            <person name="Zhang H."/>
            <person name="Dai N."/>
            <person name="Sheng W."/>
            <person name="Hou X."/>
            <person name="Wei L."/>
        </authorList>
    </citation>
    <scope>NUCLEOTIDE SEQUENCE</scope>
    <source>
        <strain evidence="4">G01</strain>
        <tissue evidence="4">Leaf</tissue>
    </source>
</reference>
<dbReference type="PANTHER" id="PTHR23073">
    <property type="entry name" value="26S PROTEASOME REGULATORY SUBUNIT"/>
    <property type="match status" value="1"/>
</dbReference>
<keyword evidence="1" id="KW-0547">Nucleotide-binding</keyword>
<dbReference type="Gene3D" id="3.40.50.300">
    <property type="entry name" value="P-loop containing nucleotide triphosphate hydrolases"/>
    <property type="match status" value="1"/>
</dbReference>
<gene>
    <name evidence="4" type="ORF">Sangu_3039300</name>
</gene>
<feature type="domain" description="ATPase AAA-type core" evidence="3">
    <location>
        <begin position="8"/>
        <end position="86"/>
    </location>
</feature>
<dbReference type="EMBL" id="JACGWK010000126">
    <property type="protein sequence ID" value="KAL0305306.1"/>
    <property type="molecule type" value="Genomic_DNA"/>
</dbReference>
<proteinExistence type="predicted"/>
<sequence length="110" mass="12993">MRLLVQNVSRVRKMIHDIFRLAKDNSRAIIFIDEVDSIATARFDTETAADRELQGILMELLNQMAGFEHTFDVKVIVETKRSDSLTLWRLDCKIEYPLSDRRQKRLARLW</sequence>
<dbReference type="GO" id="GO:0005524">
    <property type="term" value="F:ATP binding"/>
    <property type="evidence" value="ECO:0007669"/>
    <property type="project" value="UniProtKB-KW"/>
</dbReference>
<name>A0AAW2KHA6_9LAMI</name>
<dbReference type="AlphaFoldDB" id="A0AAW2KHA6"/>
<reference evidence="4" key="2">
    <citation type="journal article" date="2024" name="Plant">
        <title>Genomic evolution and insights into agronomic trait innovations of Sesamum species.</title>
        <authorList>
            <person name="Miao H."/>
            <person name="Wang L."/>
            <person name="Qu L."/>
            <person name="Liu H."/>
            <person name="Sun Y."/>
            <person name="Le M."/>
            <person name="Wang Q."/>
            <person name="Wei S."/>
            <person name="Zheng Y."/>
            <person name="Lin W."/>
            <person name="Duan Y."/>
            <person name="Cao H."/>
            <person name="Xiong S."/>
            <person name="Wang X."/>
            <person name="Wei L."/>
            <person name="Li C."/>
            <person name="Ma Q."/>
            <person name="Ju M."/>
            <person name="Zhao R."/>
            <person name="Li G."/>
            <person name="Mu C."/>
            <person name="Tian Q."/>
            <person name="Mei H."/>
            <person name="Zhang T."/>
            <person name="Gao T."/>
            <person name="Zhang H."/>
        </authorList>
    </citation>
    <scope>NUCLEOTIDE SEQUENCE</scope>
    <source>
        <strain evidence="4">G01</strain>
    </source>
</reference>
<dbReference type="GO" id="GO:0016887">
    <property type="term" value="F:ATP hydrolysis activity"/>
    <property type="evidence" value="ECO:0007669"/>
    <property type="project" value="InterPro"/>
</dbReference>
<evidence type="ECO:0000256" key="2">
    <source>
        <dbReference type="ARBA" id="ARBA00022840"/>
    </source>
</evidence>
<dbReference type="GO" id="GO:0000502">
    <property type="term" value="C:proteasome complex"/>
    <property type="evidence" value="ECO:0007669"/>
    <property type="project" value="UniProtKB-KW"/>
</dbReference>
<dbReference type="SUPFAM" id="SSF52540">
    <property type="entry name" value="P-loop containing nucleoside triphosphate hydrolases"/>
    <property type="match status" value="1"/>
</dbReference>
<evidence type="ECO:0000313" key="4">
    <source>
        <dbReference type="EMBL" id="KAL0305306.1"/>
    </source>
</evidence>
<accession>A0AAW2KHA6</accession>
<dbReference type="Pfam" id="PF00004">
    <property type="entry name" value="AAA"/>
    <property type="match status" value="1"/>
</dbReference>
<evidence type="ECO:0000256" key="1">
    <source>
        <dbReference type="ARBA" id="ARBA00022741"/>
    </source>
</evidence>
<keyword evidence="4" id="KW-0647">Proteasome</keyword>